<keyword evidence="2" id="KW-1185">Reference proteome</keyword>
<dbReference type="Proteomes" id="UP001295794">
    <property type="component" value="Unassembled WGS sequence"/>
</dbReference>
<feature type="non-terminal residue" evidence="1">
    <location>
        <position position="1"/>
    </location>
</feature>
<comment type="caution">
    <text evidence="1">The sequence shown here is derived from an EMBL/GenBank/DDBJ whole genome shotgun (WGS) entry which is preliminary data.</text>
</comment>
<accession>A0AAD2Q4A9</accession>
<dbReference type="EMBL" id="CAVNYO010000403">
    <property type="protein sequence ID" value="CAK5274718.1"/>
    <property type="molecule type" value="Genomic_DNA"/>
</dbReference>
<reference evidence="1" key="1">
    <citation type="submission" date="2023-11" db="EMBL/GenBank/DDBJ databases">
        <authorList>
            <person name="De Vega J J."/>
            <person name="De Vega J J."/>
        </authorList>
    </citation>
    <scope>NUCLEOTIDE SEQUENCE</scope>
</reference>
<dbReference type="AlphaFoldDB" id="A0AAD2Q4A9"/>
<protein>
    <submittedName>
        <fullName evidence="1">Uncharacterized protein</fullName>
    </submittedName>
</protein>
<gene>
    <name evidence="1" type="ORF">MYCIT1_LOCUS22014</name>
</gene>
<organism evidence="1 2">
    <name type="scientific">Mycena citricolor</name>
    <dbReference type="NCBI Taxonomy" id="2018698"/>
    <lineage>
        <taxon>Eukaryota</taxon>
        <taxon>Fungi</taxon>
        <taxon>Dikarya</taxon>
        <taxon>Basidiomycota</taxon>
        <taxon>Agaricomycotina</taxon>
        <taxon>Agaricomycetes</taxon>
        <taxon>Agaricomycetidae</taxon>
        <taxon>Agaricales</taxon>
        <taxon>Marasmiineae</taxon>
        <taxon>Mycenaceae</taxon>
        <taxon>Mycena</taxon>
    </lineage>
</organism>
<evidence type="ECO:0000313" key="2">
    <source>
        <dbReference type="Proteomes" id="UP001295794"/>
    </source>
</evidence>
<proteinExistence type="predicted"/>
<evidence type="ECO:0000313" key="1">
    <source>
        <dbReference type="EMBL" id="CAK5274718.1"/>
    </source>
</evidence>
<name>A0AAD2Q4A9_9AGAR</name>
<sequence length="88" mass="9743">RNQSATEGRDSRRGPARYLRTLSKQVTVFGRTPVEPSHAPCLARGGLRGSISKSIRSSKPFASLISRLSEGCIIVGDRLLSVYHWRPH</sequence>